<sequence length="310" mass="35344">MKRIKLVWIAIGALIIFILGTIWSNSHVTVDKVTLTHNRLPAAFDNYKILQISDLQGKEFGSNQKRLVNLIKKQQYDVVVFTGDYISEEQEDLQPIENLLKGMPKNKEMYYILGDKDADNSTAALKKGDRFYDLFTKYNVKPLYPGMEIKKGKESIWLKTNPYVGMNEVGGSEISSQLIQEKEEFEAQYKEQQDPFTIEISHRPTEIDSENPDLHDYRTTTLNDTGEEWRHWDVSLNGHTLGGQFRLPILGPLYAPNFGLFPGKVNVTGVHTIENHTQYVNNGLGVSGPLFMKFRVFNTPSIGLITLKTK</sequence>
<dbReference type="RefSeq" id="WP_127739763.1">
    <property type="nucleotide sequence ID" value="NZ_RZTZ01000008.1"/>
</dbReference>
<protein>
    <submittedName>
        <fullName evidence="2">Metallophosphoesterase</fullName>
    </submittedName>
</protein>
<name>A0A3S2TSU9_9BACI</name>
<dbReference type="InterPro" id="IPR051158">
    <property type="entry name" value="Metallophosphoesterase_sf"/>
</dbReference>
<dbReference type="InterPro" id="IPR029052">
    <property type="entry name" value="Metallo-depent_PP-like"/>
</dbReference>
<dbReference type="SUPFAM" id="SSF56300">
    <property type="entry name" value="Metallo-dependent phosphatases"/>
    <property type="match status" value="1"/>
</dbReference>
<reference evidence="2 3" key="1">
    <citation type="submission" date="2019-01" db="EMBL/GenBank/DDBJ databases">
        <title>Bacillus sp. M5HDSG1-1, whole genome shotgun sequence.</title>
        <authorList>
            <person name="Tuo L."/>
        </authorList>
    </citation>
    <scope>NUCLEOTIDE SEQUENCE [LARGE SCALE GENOMIC DNA]</scope>
    <source>
        <strain evidence="2 3">M5HDSG1-1</strain>
    </source>
</reference>
<evidence type="ECO:0000259" key="1">
    <source>
        <dbReference type="Pfam" id="PF00149"/>
    </source>
</evidence>
<keyword evidence="3" id="KW-1185">Reference proteome</keyword>
<dbReference type="Pfam" id="PF00149">
    <property type="entry name" value="Metallophos"/>
    <property type="match status" value="1"/>
</dbReference>
<dbReference type="EMBL" id="RZTZ01000008">
    <property type="protein sequence ID" value="RVT59983.1"/>
    <property type="molecule type" value="Genomic_DNA"/>
</dbReference>
<feature type="domain" description="Calcineurin-like phosphoesterase" evidence="1">
    <location>
        <begin position="48"/>
        <end position="240"/>
    </location>
</feature>
<evidence type="ECO:0000313" key="3">
    <source>
        <dbReference type="Proteomes" id="UP000288024"/>
    </source>
</evidence>
<proteinExistence type="predicted"/>
<accession>A0A3S2TSU9</accession>
<comment type="caution">
    <text evidence="2">The sequence shown here is derived from an EMBL/GenBank/DDBJ whole genome shotgun (WGS) entry which is preliminary data.</text>
</comment>
<dbReference type="PANTHER" id="PTHR31302:SF0">
    <property type="entry name" value="TRANSMEMBRANE PROTEIN WITH METALLOPHOSPHOESTERASE DOMAIN"/>
    <property type="match status" value="1"/>
</dbReference>
<dbReference type="AlphaFoldDB" id="A0A3S2TSU9"/>
<dbReference type="Proteomes" id="UP000288024">
    <property type="component" value="Unassembled WGS sequence"/>
</dbReference>
<gene>
    <name evidence="2" type="ORF">EM808_18915</name>
</gene>
<organism evidence="2 3">
    <name type="scientific">Niallia taxi</name>
    <dbReference type="NCBI Taxonomy" id="2499688"/>
    <lineage>
        <taxon>Bacteria</taxon>
        <taxon>Bacillati</taxon>
        <taxon>Bacillota</taxon>
        <taxon>Bacilli</taxon>
        <taxon>Bacillales</taxon>
        <taxon>Bacillaceae</taxon>
        <taxon>Niallia</taxon>
    </lineage>
</organism>
<dbReference type="PANTHER" id="PTHR31302">
    <property type="entry name" value="TRANSMEMBRANE PROTEIN WITH METALLOPHOSPHOESTERASE DOMAIN-RELATED"/>
    <property type="match status" value="1"/>
</dbReference>
<dbReference type="InterPro" id="IPR004843">
    <property type="entry name" value="Calcineurin-like_PHP"/>
</dbReference>
<dbReference type="GO" id="GO:0016787">
    <property type="term" value="F:hydrolase activity"/>
    <property type="evidence" value="ECO:0007669"/>
    <property type="project" value="InterPro"/>
</dbReference>
<evidence type="ECO:0000313" key="2">
    <source>
        <dbReference type="EMBL" id="RVT59983.1"/>
    </source>
</evidence>
<dbReference type="Gene3D" id="3.60.21.10">
    <property type="match status" value="1"/>
</dbReference>